<name>A0ABD0VM47_DENTH</name>
<dbReference type="PROSITE" id="PS50808">
    <property type="entry name" value="ZF_BED"/>
    <property type="match status" value="1"/>
</dbReference>
<dbReference type="GO" id="GO:0003677">
    <property type="term" value="F:DNA binding"/>
    <property type="evidence" value="ECO:0007669"/>
    <property type="project" value="UniProtKB-KW"/>
</dbReference>
<evidence type="ECO:0000256" key="8">
    <source>
        <dbReference type="SAM" id="MobiDB-lite"/>
    </source>
</evidence>
<keyword evidence="11" id="KW-1185">Reference proteome</keyword>
<dbReference type="InterPro" id="IPR012337">
    <property type="entry name" value="RNaseH-like_sf"/>
</dbReference>
<evidence type="ECO:0000256" key="2">
    <source>
        <dbReference type="ARBA" id="ARBA00022723"/>
    </source>
</evidence>
<evidence type="ECO:0000256" key="5">
    <source>
        <dbReference type="ARBA" id="ARBA00023125"/>
    </source>
</evidence>
<comment type="subcellular location">
    <subcellularLocation>
        <location evidence="1">Nucleus</location>
    </subcellularLocation>
</comment>
<proteinExistence type="predicted"/>
<evidence type="ECO:0000256" key="6">
    <source>
        <dbReference type="ARBA" id="ARBA00023242"/>
    </source>
</evidence>
<evidence type="ECO:0000313" key="10">
    <source>
        <dbReference type="EMBL" id="KAL0925688.1"/>
    </source>
</evidence>
<dbReference type="EMBL" id="JANQDX010000004">
    <property type="protein sequence ID" value="KAL0925688.1"/>
    <property type="molecule type" value="Genomic_DNA"/>
</dbReference>
<evidence type="ECO:0000256" key="1">
    <source>
        <dbReference type="ARBA" id="ARBA00004123"/>
    </source>
</evidence>
<dbReference type="Proteomes" id="UP001552299">
    <property type="component" value="Unassembled WGS sequence"/>
</dbReference>
<dbReference type="PANTHER" id="PTHR32166:SF74">
    <property type="entry name" value="OS05G0256350 PROTEIN"/>
    <property type="match status" value="1"/>
</dbReference>
<dbReference type="Pfam" id="PF04937">
    <property type="entry name" value="DUF659"/>
    <property type="match status" value="1"/>
</dbReference>
<feature type="region of interest" description="Disordered" evidence="8">
    <location>
        <begin position="118"/>
        <end position="149"/>
    </location>
</feature>
<sequence>MSDSVQSLKKDPAWKYAILTNESDNNSVTCIFCGKITKGGITRHKQHLVGGFRNARPCSNCPEHVKSEIKASMLKKKDLKEQFNDMSNVNLDEGEGEDYDVMNDEILCAGPSKILRANKSNTSSQSSTSASIFKTSRPKGPLDTFLAPNPEDVVKHRKGQFNKEMEAAKKEMRGRAIQVFSRWMYDAGIPFNAVKYDSFPAMVEALGQFGPGMKPPSYHEVRVTCLKKEVGHTHELLRRHQEDCVRYGCSLMADGWTSRNGKSLINFLVNCPRGSAFVESIDASSFSKNAVKMFELFCKYIEVIGPQNVIQVVTDNSSENVLAGKLLMDKYPHIYWTPCAAHCLDLMMEDIFKIQKLRRCFEKAVAVHSFIYSRPRLLELMRRCTNQRALVKPAKTRFATAFLTLQRFHQQQLNFKKMFTCEEFILGPYAKEAKAKQSQHTILQQSFWNTIVYALKIAGPLLKVLRLVDREKKPPMAYIYEAMDRAKEAIAASFNNSDKYDQIFKIIDRRWEVQLHRPVHAAAHFLNPEYFFNNPDIAKDKEIADGLYQCIGRLSKDVAEEDKISNELSLYIRGEGLFGIPPAVRQRTTRSPGINNKLTDWWLAYGQGAPNLQSFAIKVLSLTCSSSGCERNWSIFEHLHSKRRSKLDHGRLKDLVYVKYNRALIRRFNHRDVIDPISLTEIDDANEWLTGKLDDESDEETDFIVGEEDLTWTSVAKATGVYDKSYNIRERSKGKEKESSFRHNVAIENEDEEGDEEDYEVGDNADEDNKVFLTFADDDSQEE</sequence>
<feature type="compositionally biased region" description="Low complexity" evidence="8">
    <location>
        <begin position="120"/>
        <end position="135"/>
    </location>
</feature>
<dbReference type="PANTHER" id="PTHR32166">
    <property type="entry name" value="OSJNBA0013A04.12 PROTEIN"/>
    <property type="match status" value="1"/>
</dbReference>
<keyword evidence="5" id="KW-0238">DNA-binding</keyword>
<evidence type="ECO:0000256" key="4">
    <source>
        <dbReference type="ARBA" id="ARBA00022833"/>
    </source>
</evidence>
<dbReference type="Pfam" id="PF02892">
    <property type="entry name" value="zf-BED"/>
    <property type="match status" value="1"/>
</dbReference>
<gene>
    <name evidence="10" type="ORF">M5K25_004053</name>
</gene>
<dbReference type="GO" id="GO:0008270">
    <property type="term" value="F:zinc ion binding"/>
    <property type="evidence" value="ECO:0007669"/>
    <property type="project" value="UniProtKB-KW"/>
</dbReference>
<keyword evidence="3 7" id="KW-0863">Zinc-finger</keyword>
<dbReference type="SUPFAM" id="SSF53098">
    <property type="entry name" value="Ribonuclease H-like"/>
    <property type="match status" value="1"/>
</dbReference>
<evidence type="ECO:0000259" key="9">
    <source>
        <dbReference type="PROSITE" id="PS50808"/>
    </source>
</evidence>
<evidence type="ECO:0000313" key="11">
    <source>
        <dbReference type="Proteomes" id="UP001552299"/>
    </source>
</evidence>
<keyword evidence="2" id="KW-0479">Metal-binding</keyword>
<organism evidence="10 11">
    <name type="scientific">Dendrobium thyrsiflorum</name>
    <name type="common">Pinecone-like raceme dendrobium</name>
    <name type="synonym">Orchid</name>
    <dbReference type="NCBI Taxonomy" id="117978"/>
    <lineage>
        <taxon>Eukaryota</taxon>
        <taxon>Viridiplantae</taxon>
        <taxon>Streptophyta</taxon>
        <taxon>Embryophyta</taxon>
        <taxon>Tracheophyta</taxon>
        <taxon>Spermatophyta</taxon>
        <taxon>Magnoliopsida</taxon>
        <taxon>Liliopsida</taxon>
        <taxon>Asparagales</taxon>
        <taxon>Orchidaceae</taxon>
        <taxon>Epidendroideae</taxon>
        <taxon>Malaxideae</taxon>
        <taxon>Dendrobiinae</taxon>
        <taxon>Dendrobium</taxon>
    </lineage>
</organism>
<dbReference type="InterPro" id="IPR008906">
    <property type="entry name" value="HATC_C_dom"/>
</dbReference>
<protein>
    <recommendedName>
        <fullName evidence="9">BED-type domain-containing protein</fullName>
    </recommendedName>
</protein>
<dbReference type="GO" id="GO:0005634">
    <property type="term" value="C:nucleus"/>
    <property type="evidence" value="ECO:0007669"/>
    <property type="project" value="UniProtKB-SubCell"/>
</dbReference>
<feature type="compositionally biased region" description="Acidic residues" evidence="8">
    <location>
        <begin position="748"/>
        <end position="766"/>
    </location>
</feature>
<dbReference type="InterPro" id="IPR007021">
    <property type="entry name" value="DUF659"/>
</dbReference>
<feature type="region of interest" description="Disordered" evidence="8">
    <location>
        <begin position="733"/>
        <end position="769"/>
    </location>
</feature>
<accession>A0ABD0VM47</accession>
<evidence type="ECO:0000256" key="3">
    <source>
        <dbReference type="ARBA" id="ARBA00022771"/>
    </source>
</evidence>
<dbReference type="InterPro" id="IPR003656">
    <property type="entry name" value="Znf_BED"/>
</dbReference>
<dbReference type="AlphaFoldDB" id="A0ABD0VM47"/>
<dbReference type="Pfam" id="PF05699">
    <property type="entry name" value="Dimer_Tnp_hAT"/>
    <property type="match status" value="1"/>
</dbReference>
<reference evidence="10 11" key="1">
    <citation type="journal article" date="2024" name="Plant Biotechnol. J.">
        <title>Dendrobium thyrsiflorum genome and its molecular insights into genes involved in important horticultural traits.</title>
        <authorList>
            <person name="Chen B."/>
            <person name="Wang J.Y."/>
            <person name="Zheng P.J."/>
            <person name="Li K.L."/>
            <person name="Liang Y.M."/>
            <person name="Chen X.F."/>
            <person name="Zhang C."/>
            <person name="Zhao X."/>
            <person name="He X."/>
            <person name="Zhang G.Q."/>
            <person name="Liu Z.J."/>
            <person name="Xu Q."/>
        </authorList>
    </citation>
    <scope>NUCLEOTIDE SEQUENCE [LARGE SCALE GENOMIC DNA]</scope>
    <source>
        <strain evidence="10">GZMU011</strain>
    </source>
</reference>
<comment type="caution">
    <text evidence="10">The sequence shown here is derived from an EMBL/GenBank/DDBJ whole genome shotgun (WGS) entry which is preliminary data.</text>
</comment>
<feature type="domain" description="BED-type" evidence="9">
    <location>
        <begin position="8"/>
        <end position="65"/>
    </location>
</feature>
<evidence type="ECO:0000256" key="7">
    <source>
        <dbReference type="PROSITE-ProRule" id="PRU00027"/>
    </source>
</evidence>
<keyword evidence="4" id="KW-0862">Zinc</keyword>
<keyword evidence="6" id="KW-0539">Nucleus</keyword>